<dbReference type="EMBL" id="PVTT01000001">
    <property type="protein sequence ID" value="PRY94552.1"/>
    <property type="molecule type" value="Genomic_DNA"/>
</dbReference>
<protein>
    <recommendedName>
        <fullName evidence="4">Excalibur calcium-binding domain-containing protein</fullName>
    </recommendedName>
</protein>
<proteinExistence type="predicted"/>
<evidence type="ECO:0000313" key="3">
    <source>
        <dbReference type="Proteomes" id="UP000238801"/>
    </source>
</evidence>
<dbReference type="Proteomes" id="UP000238801">
    <property type="component" value="Unassembled WGS sequence"/>
</dbReference>
<sequence>MWRILPLAIALAACQPQIPDNGPQGRVARGEGVGFGNYRDYQAAQAQARAQRNAALLGASADAAPPPGGEPAPGTPGAAGLNPTIAAAVEAVQPGAPARPAAAAVPSAPPATPPAVPAQPFTTPGPVAVGPATPGTPVIVPGPRGISDEQSFDAVAERESIQSDAERMAQNRAAFEVVQPTALPARPESTGPNLAQFALSTTNAVGQPIYRRGGVFSASRQERNCARYSSADRAQAAFLAAGGPDRDREGLDPDGDGFACGWSPAPYRAAVGR</sequence>
<name>A0A2T0X6H2_9RHOB</name>
<organism evidence="2 3">
    <name type="scientific">Hasllibacter halocynthiae</name>
    <dbReference type="NCBI Taxonomy" id="595589"/>
    <lineage>
        <taxon>Bacteria</taxon>
        <taxon>Pseudomonadati</taxon>
        <taxon>Pseudomonadota</taxon>
        <taxon>Alphaproteobacteria</taxon>
        <taxon>Rhodobacterales</taxon>
        <taxon>Roseobacteraceae</taxon>
        <taxon>Hasllibacter</taxon>
    </lineage>
</organism>
<reference evidence="2 3" key="1">
    <citation type="submission" date="2018-03" db="EMBL/GenBank/DDBJ databases">
        <title>Genomic Encyclopedia of Archaeal and Bacterial Type Strains, Phase II (KMG-II): from individual species to whole genera.</title>
        <authorList>
            <person name="Goeker M."/>
        </authorList>
    </citation>
    <scope>NUCLEOTIDE SEQUENCE [LARGE SCALE GENOMIC DNA]</scope>
    <source>
        <strain evidence="2 3">DSM 29318</strain>
    </source>
</reference>
<evidence type="ECO:0008006" key="4">
    <source>
        <dbReference type="Google" id="ProtNLM"/>
    </source>
</evidence>
<keyword evidence="3" id="KW-1185">Reference proteome</keyword>
<comment type="caution">
    <text evidence="2">The sequence shown here is derived from an EMBL/GenBank/DDBJ whole genome shotgun (WGS) entry which is preliminary data.</text>
</comment>
<evidence type="ECO:0000256" key="1">
    <source>
        <dbReference type="SAM" id="MobiDB-lite"/>
    </source>
</evidence>
<dbReference type="AlphaFoldDB" id="A0A2T0X6H2"/>
<feature type="compositionally biased region" description="Pro residues" evidence="1">
    <location>
        <begin position="64"/>
        <end position="74"/>
    </location>
</feature>
<feature type="region of interest" description="Disordered" evidence="1">
    <location>
        <begin position="60"/>
        <end position="80"/>
    </location>
</feature>
<accession>A0A2T0X6H2</accession>
<dbReference type="RefSeq" id="WP_106159043.1">
    <property type="nucleotide sequence ID" value="NZ_PVTT01000001.1"/>
</dbReference>
<gene>
    <name evidence="2" type="ORF">BCF33_0143</name>
</gene>
<dbReference type="OrthoDB" id="7951357at2"/>
<evidence type="ECO:0000313" key="2">
    <source>
        <dbReference type="EMBL" id="PRY94552.1"/>
    </source>
</evidence>